<accession>A0A1U7LY22</accession>
<evidence type="ECO:0000256" key="2">
    <source>
        <dbReference type="SAM" id="Phobius"/>
    </source>
</evidence>
<gene>
    <name evidence="3" type="ORF">BIV18_01395</name>
</gene>
<keyword evidence="2" id="KW-0472">Membrane</keyword>
<name>A0A1U7LY22_9FIRM</name>
<keyword evidence="4" id="KW-1185">Reference proteome</keyword>
<reference evidence="3 4" key="1">
    <citation type="journal article" date="2016" name="Appl. Environ. Microbiol.">
        <title>Function and Phylogeny of Bacterial Butyryl Coenzyme A:Acetate Transferases and Their Diversity in the Proximal Colon of Swine.</title>
        <authorList>
            <person name="Trachsel J."/>
            <person name="Bayles D.O."/>
            <person name="Looft T."/>
            <person name="Levine U.Y."/>
            <person name="Allen H.K."/>
        </authorList>
    </citation>
    <scope>NUCLEOTIDE SEQUENCE [LARGE SCALE GENOMIC DNA]</scope>
    <source>
        <strain evidence="3 4">35-6-1</strain>
    </source>
</reference>
<keyword evidence="2" id="KW-1133">Transmembrane helix</keyword>
<feature type="transmembrane region" description="Helical" evidence="2">
    <location>
        <begin position="6"/>
        <end position="28"/>
    </location>
</feature>
<proteinExistence type="predicted"/>
<sequence length="206" mass="24599">MSHGFSILITIISLIPAIIFVIFFKILLIIMKRSKKKFTEDIYEENRKFHGDKKSDVDTLAKEIKRIINEERKKEKNKKSSKEESKKRKKNILIDKDPKLSQRELKEKLLENRKLKNRDNKNYKEENLSETYNLENTYNLSKTYNLEKDSGKIIDSEFIKECESDQVFYEDENGENIDLNFLDFSVEDLPKMIVYKEIFDEPLSLR</sequence>
<evidence type="ECO:0000256" key="1">
    <source>
        <dbReference type="SAM" id="Coils"/>
    </source>
</evidence>
<dbReference type="AlphaFoldDB" id="A0A1U7LY22"/>
<dbReference type="Proteomes" id="UP000187166">
    <property type="component" value="Unassembled WGS sequence"/>
</dbReference>
<organism evidence="3 4">
    <name type="scientific">Peptoniphilus porci</name>
    <dbReference type="NCBI Taxonomy" id="2652280"/>
    <lineage>
        <taxon>Bacteria</taxon>
        <taxon>Bacillati</taxon>
        <taxon>Bacillota</taxon>
        <taxon>Tissierellia</taxon>
        <taxon>Tissierellales</taxon>
        <taxon>Peptoniphilaceae</taxon>
        <taxon>Peptoniphilus</taxon>
    </lineage>
</organism>
<evidence type="ECO:0000313" key="3">
    <source>
        <dbReference type="EMBL" id="OLR64294.1"/>
    </source>
</evidence>
<dbReference type="EMBL" id="MJIH01000001">
    <property type="protein sequence ID" value="OLR64294.1"/>
    <property type="molecule type" value="Genomic_DNA"/>
</dbReference>
<keyword evidence="1" id="KW-0175">Coiled coil</keyword>
<keyword evidence="2" id="KW-0812">Transmembrane</keyword>
<evidence type="ECO:0000313" key="4">
    <source>
        <dbReference type="Proteomes" id="UP000187166"/>
    </source>
</evidence>
<dbReference type="STRING" id="1465756.BIV18_01395"/>
<comment type="caution">
    <text evidence="3">The sequence shown here is derived from an EMBL/GenBank/DDBJ whole genome shotgun (WGS) entry which is preliminary data.</text>
</comment>
<protein>
    <submittedName>
        <fullName evidence="3">Uncharacterized protein</fullName>
    </submittedName>
</protein>
<feature type="coiled-coil region" evidence="1">
    <location>
        <begin position="57"/>
        <end position="126"/>
    </location>
</feature>